<dbReference type="Pfam" id="PF13845">
    <property type="entry name" value="Septum_form"/>
    <property type="match status" value="1"/>
</dbReference>
<dbReference type="Proteomes" id="UP001057738">
    <property type="component" value="Chromosome"/>
</dbReference>
<evidence type="ECO:0000259" key="3">
    <source>
        <dbReference type="Pfam" id="PF13828"/>
    </source>
</evidence>
<evidence type="ECO:0000313" key="6">
    <source>
        <dbReference type="Proteomes" id="UP001057738"/>
    </source>
</evidence>
<protein>
    <submittedName>
        <fullName evidence="5">DUF4190 domain-containing protein</fullName>
    </submittedName>
</protein>
<dbReference type="GeneID" id="95576206"/>
<feature type="domain" description="Septum formation-related" evidence="4">
    <location>
        <begin position="128"/>
        <end position="225"/>
    </location>
</feature>
<accession>A0ABY5PZS7</accession>
<gene>
    <name evidence="5" type="ORF">NRK68_22135</name>
</gene>
<name>A0ABY5PZS7_9ACTN</name>
<dbReference type="InterPro" id="IPR025241">
    <property type="entry name" value="DUF4190"/>
</dbReference>
<feature type="transmembrane region" description="Helical" evidence="2">
    <location>
        <begin position="42"/>
        <end position="66"/>
    </location>
</feature>
<feature type="compositionally biased region" description="Pro residues" evidence="1">
    <location>
        <begin position="1"/>
        <end position="21"/>
    </location>
</feature>
<evidence type="ECO:0000256" key="2">
    <source>
        <dbReference type="SAM" id="Phobius"/>
    </source>
</evidence>
<organism evidence="5 6">
    <name type="scientific">Streptomyces yangpuensis</name>
    <dbReference type="NCBI Taxonomy" id="1648182"/>
    <lineage>
        <taxon>Bacteria</taxon>
        <taxon>Bacillati</taxon>
        <taxon>Actinomycetota</taxon>
        <taxon>Actinomycetes</taxon>
        <taxon>Kitasatosporales</taxon>
        <taxon>Streptomycetaceae</taxon>
        <taxon>Streptomyces</taxon>
    </lineage>
</organism>
<dbReference type="InterPro" id="IPR026004">
    <property type="entry name" value="Septum_form"/>
</dbReference>
<dbReference type="Pfam" id="PF13828">
    <property type="entry name" value="DUF4190"/>
    <property type="match status" value="1"/>
</dbReference>
<dbReference type="RefSeq" id="WP_257856520.1">
    <property type="nucleotide sequence ID" value="NZ_CP102514.1"/>
</dbReference>
<proteinExistence type="predicted"/>
<sequence length="396" mass="42845">MSIPPSPPPGPGHSWPPPSPQPGWGWAPPLDQGPQPPALNGFALASLLSGLLCFPPLGVAFGIAALVQIAKKGDRGRVLAITGLVVSVVMTGVMVFAVGRFVEGVGSRFPAPAEYTEVEGELRDLDDLKAGDCFNVPGGDLFDERPLMYAVDCAQVHHGEVTAAKTAGTVDDPDSEMADRASEDTCWKAQDEYAMDTWALPEFAEMFYYAPSRESWLQGDRLLLCVIGTTEEEWRGSLRRDAAMLKPEQAAFLRAANGVEFVMSRPPEEDAADALQKHQTWAREMYAALGEEAKVLQQDATRPGLETALPAQLKEIEVARAAWQRASQARTGGEFDRWWDRAVAAMSLETEKALRGAYGLSTEIPQWLEDNQRSSEEAESEESEDGAGGKPSSGAV</sequence>
<keyword evidence="6" id="KW-1185">Reference proteome</keyword>
<keyword evidence="2" id="KW-0472">Membrane</keyword>
<keyword evidence="2" id="KW-0812">Transmembrane</keyword>
<feature type="region of interest" description="Disordered" evidence="1">
    <location>
        <begin position="365"/>
        <end position="396"/>
    </location>
</feature>
<dbReference type="EMBL" id="CP102514">
    <property type="protein sequence ID" value="UUY49686.1"/>
    <property type="molecule type" value="Genomic_DNA"/>
</dbReference>
<feature type="compositionally biased region" description="Gly residues" evidence="1">
    <location>
        <begin position="386"/>
        <end position="396"/>
    </location>
</feature>
<evidence type="ECO:0000313" key="5">
    <source>
        <dbReference type="EMBL" id="UUY49686.1"/>
    </source>
</evidence>
<evidence type="ECO:0000256" key="1">
    <source>
        <dbReference type="SAM" id="MobiDB-lite"/>
    </source>
</evidence>
<feature type="domain" description="DUF4190" evidence="3">
    <location>
        <begin position="43"/>
        <end position="96"/>
    </location>
</feature>
<feature type="transmembrane region" description="Helical" evidence="2">
    <location>
        <begin position="78"/>
        <end position="102"/>
    </location>
</feature>
<feature type="region of interest" description="Disordered" evidence="1">
    <location>
        <begin position="1"/>
        <end position="32"/>
    </location>
</feature>
<evidence type="ECO:0000259" key="4">
    <source>
        <dbReference type="Pfam" id="PF13845"/>
    </source>
</evidence>
<keyword evidence="2" id="KW-1133">Transmembrane helix</keyword>
<reference evidence="5" key="1">
    <citation type="submission" date="2022-08" db="EMBL/GenBank/DDBJ databases">
        <authorList>
            <person name="Tian L."/>
        </authorList>
    </citation>
    <scope>NUCLEOTIDE SEQUENCE</scope>
    <source>
        <strain evidence="5">CM253</strain>
    </source>
</reference>